<evidence type="ECO:0000313" key="2">
    <source>
        <dbReference type="Proteomes" id="UP000316304"/>
    </source>
</evidence>
<evidence type="ECO:0000313" key="1">
    <source>
        <dbReference type="EMBL" id="TWU20267.1"/>
    </source>
</evidence>
<proteinExistence type="predicted"/>
<keyword evidence="2" id="KW-1185">Reference proteome</keyword>
<dbReference type="AlphaFoldDB" id="A0A5C6C8A6"/>
<dbReference type="RefSeq" id="WP_146596773.1">
    <property type="nucleotide sequence ID" value="NZ_SJPT01000009.1"/>
</dbReference>
<organism evidence="1 2">
    <name type="scientific">Novipirellula galeiformis</name>
    <dbReference type="NCBI Taxonomy" id="2528004"/>
    <lineage>
        <taxon>Bacteria</taxon>
        <taxon>Pseudomonadati</taxon>
        <taxon>Planctomycetota</taxon>
        <taxon>Planctomycetia</taxon>
        <taxon>Pirellulales</taxon>
        <taxon>Pirellulaceae</taxon>
        <taxon>Novipirellula</taxon>
    </lineage>
</organism>
<protein>
    <submittedName>
        <fullName evidence="1">Uncharacterized protein</fullName>
    </submittedName>
</protein>
<sequence length="90" mass="9639">MKKTLALIGVAIAIAAFVIPLPDTRSLQAAPPKGVALPDCERGGTWGFAESTSDPNRESEDRLHAKVCVLSSVNEKGDSRRFKKPCFQAA</sequence>
<accession>A0A5C6C8A6</accession>
<comment type="caution">
    <text evidence="1">The sequence shown here is derived from an EMBL/GenBank/DDBJ whole genome shotgun (WGS) entry which is preliminary data.</text>
</comment>
<name>A0A5C6C8A6_9BACT</name>
<reference evidence="1 2" key="1">
    <citation type="submission" date="2019-02" db="EMBL/GenBank/DDBJ databases">
        <title>Deep-cultivation of Planctomycetes and their phenomic and genomic characterization uncovers novel biology.</title>
        <authorList>
            <person name="Wiegand S."/>
            <person name="Jogler M."/>
            <person name="Boedeker C."/>
            <person name="Pinto D."/>
            <person name="Vollmers J."/>
            <person name="Rivas-Marin E."/>
            <person name="Kohn T."/>
            <person name="Peeters S.H."/>
            <person name="Heuer A."/>
            <person name="Rast P."/>
            <person name="Oberbeckmann S."/>
            <person name="Bunk B."/>
            <person name="Jeske O."/>
            <person name="Meyerdierks A."/>
            <person name="Storesund J.E."/>
            <person name="Kallscheuer N."/>
            <person name="Luecker S."/>
            <person name="Lage O.M."/>
            <person name="Pohl T."/>
            <person name="Merkel B.J."/>
            <person name="Hornburger P."/>
            <person name="Mueller R.-W."/>
            <person name="Bruemmer F."/>
            <person name="Labrenz M."/>
            <person name="Spormann A.M."/>
            <person name="Op Den Camp H."/>
            <person name="Overmann J."/>
            <person name="Amann R."/>
            <person name="Jetten M.S.M."/>
            <person name="Mascher T."/>
            <person name="Medema M.H."/>
            <person name="Devos D.P."/>
            <person name="Kaster A.-K."/>
            <person name="Ovreas L."/>
            <person name="Rohde M."/>
            <person name="Galperin M.Y."/>
            <person name="Jogler C."/>
        </authorList>
    </citation>
    <scope>NUCLEOTIDE SEQUENCE [LARGE SCALE GENOMIC DNA]</scope>
    <source>
        <strain evidence="1 2">Pla52o</strain>
    </source>
</reference>
<dbReference type="Proteomes" id="UP000316304">
    <property type="component" value="Unassembled WGS sequence"/>
</dbReference>
<gene>
    <name evidence="1" type="ORF">Pla52o_47840</name>
</gene>
<dbReference type="EMBL" id="SJPT01000009">
    <property type="protein sequence ID" value="TWU20267.1"/>
    <property type="molecule type" value="Genomic_DNA"/>
</dbReference>